<protein>
    <submittedName>
        <fullName evidence="1">Uncharacterized protein</fullName>
    </submittedName>
</protein>
<evidence type="ECO:0000313" key="2">
    <source>
        <dbReference type="Proteomes" id="UP000231501"/>
    </source>
</evidence>
<gene>
    <name evidence="1" type="ORF">CS062_21730</name>
</gene>
<dbReference type="AlphaFoldDB" id="A0A2G9C3Z1"/>
<dbReference type="RefSeq" id="WP_099863655.1">
    <property type="nucleotide sequence ID" value="NZ_PEOG01000081.1"/>
</dbReference>
<organism evidence="1 2">
    <name type="scientific">Roseateles chitinivorans</name>
    <dbReference type="NCBI Taxonomy" id="2917965"/>
    <lineage>
        <taxon>Bacteria</taxon>
        <taxon>Pseudomonadati</taxon>
        <taxon>Pseudomonadota</taxon>
        <taxon>Betaproteobacteria</taxon>
        <taxon>Burkholderiales</taxon>
        <taxon>Sphaerotilaceae</taxon>
        <taxon>Roseateles</taxon>
    </lineage>
</organism>
<comment type="caution">
    <text evidence="1">The sequence shown here is derived from an EMBL/GenBank/DDBJ whole genome shotgun (WGS) entry which is preliminary data.</text>
</comment>
<dbReference type="OrthoDB" id="9150712at2"/>
<dbReference type="Proteomes" id="UP000231501">
    <property type="component" value="Unassembled WGS sequence"/>
</dbReference>
<accession>A0A2G9C3Z1</accession>
<keyword evidence="2" id="KW-1185">Reference proteome</keyword>
<reference evidence="1 2" key="1">
    <citation type="submission" date="2017-11" db="EMBL/GenBank/DDBJ databases">
        <title>Draft genome sequence of Mitsuaria sp. HWN-4.</title>
        <authorList>
            <person name="Gundlapally S.R."/>
        </authorList>
    </citation>
    <scope>NUCLEOTIDE SEQUENCE [LARGE SCALE GENOMIC DNA]</scope>
    <source>
        <strain evidence="1 2">HWN-4</strain>
    </source>
</reference>
<dbReference type="EMBL" id="PEOG01000081">
    <property type="protein sequence ID" value="PIM51072.1"/>
    <property type="molecule type" value="Genomic_DNA"/>
</dbReference>
<proteinExistence type="predicted"/>
<name>A0A2G9C3Z1_9BURK</name>
<sequence>MTASSPPPTMEPLSARIPSDLYLWLAQLQVDGATTNSDKLRVLLGQLKRQHDGAFDYVAAHAWTRDLTARLREALVRIESETGHHSEVVSLLLDHFVAALALAISQAPADADDARKFEEALVRRAATLCETLLRQGTPLTAAAYDPQVVRRHLGPTLALAHPLQATSSSKGS</sequence>
<evidence type="ECO:0000313" key="1">
    <source>
        <dbReference type="EMBL" id="PIM51072.1"/>
    </source>
</evidence>